<comment type="caution">
    <text evidence="1">The sequence shown here is derived from an EMBL/GenBank/DDBJ whole genome shotgun (WGS) entry which is preliminary data.</text>
</comment>
<sequence length="98" mass="10467">MGDRARKGGLMACEPRCCCPRRPLPSPPIACCRADGPILGYQTTSAAPATKQHAIRGRRAANLVLRVTVSPAARHAQPGSRCRFDLPFAAGRMPGIRC</sequence>
<evidence type="ECO:0000313" key="1">
    <source>
        <dbReference type="EMBL" id="OAQ92769.1"/>
    </source>
</evidence>
<evidence type="ECO:0000313" key="2">
    <source>
        <dbReference type="Proteomes" id="UP000078340"/>
    </source>
</evidence>
<gene>
    <name evidence="1" type="ORF">VFPFJ_01930</name>
</gene>
<proteinExistence type="predicted"/>
<dbReference type="EMBL" id="LSBI01000002">
    <property type="protein sequence ID" value="OAQ92769.1"/>
    <property type="molecule type" value="Genomic_DNA"/>
</dbReference>
<protein>
    <submittedName>
        <fullName evidence="1">Uncharacterized protein</fullName>
    </submittedName>
</protein>
<dbReference type="Proteomes" id="UP000078340">
    <property type="component" value="Unassembled WGS sequence"/>
</dbReference>
<reference evidence="1 2" key="1">
    <citation type="submission" date="2016-02" db="EMBL/GenBank/DDBJ databases">
        <title>Biosynthesis of antibiotic leucinostatins and their inhibition on Phytophthora in bio-control Purpureocillium lilacinum.</title>
        <authorList>
            <person name="Wang G."/>
            <person name="Liu Z."/>
            <person name="Lin R."/>
            <person name="Li E."/>
            <person name="Mao Z."/>
            <person name="Ling J."/>
            <person name="Yin W."/>
            <person name="Xie B."/>
        </authorList>
    </citation>
    <scope>NUCLEOTIDE SEQUENCE [LARGE SCALE GENOMIC DNA]</scope>
    <source>
        <strain evidence="1">PLFJ-1</strain>
    </source>
</reference>
<dbReference type="AlphaFoldDB" id="A0A179HTL5"/>
<accession>A0A179HTL5</accession>
<organism evidence="1 2">
    <name type="scientific">Purpureocillium lilacinum</name>
    <name type="common">Paecilomyces lilacinus</name>
    <dbReference type="NCBI Taxonomy" id="33203"/>
    <lineage>
        <taxon>Eukaryota</taxon>
        <taxon>Fungi</taxon>
        <taxon>Dikarya</taxon>
        <taxon>Ascomycota</taxon>
        <taxon>Pezizomycotina</taxon>
        <taxon>Sordariomycetes</taxon>
        <taxon>Hypocreomycetidae</taxon>
        <taxon>Hypocreales</taxon>
        <taxon>Ophiocordycipitaceae</taxon>
        <taxon>Purpureocillium</taxon>
    </lineage>
</organism>
<name>A0A179HTL5_PURLI</name>